<feature type="compositionally biased region" description="Low complexity" evidence="7">
    <location>
        <begin position="36"/>
        <end position="64"/>
    </location>
</feature>
<dbReference type="GO" id="GO:0003677">
    <property type="term" value="F:DNA binding"/>
    <property type="evidence" value="ECO:0007669"/>
    <property type="project" value="UniProtKB-KW"/>
</dbReference>
<evidence type="ECO:0000256" key="2">
    <source>
        <dbReference type="ARBA" id="ARBA00022737"/>
    </source>
</evidence>
<dbReference type="GO" id="GO:0005634">
    <property type="term" value="C:nucleus"/>
    <property type="evidence" value="ECO:0007669"/>
    <property type="project" value="UniProtKB-SubCell"/>
</dbReference>
<feature type="compositionally biased region" description="Acidic residues" evidence="7">
    <location>
        <begin position="293"/>
        <end position="302"/>
    </location>
</feature>
<dbReference type="SMART" id="SM00717">
    <property type="entry name" value="SANT"/>
    <property type="match status" value="2"/>
</dbReference>
<dbReference type="PROSITE" id="PS50090">
    <property type="entry name" value="MYB_LIKE"/>
    <property type="match status" value="2"/>
</dbReference>
<dbReference type="CDD" id="cd12203">
    <property type="entry name" value="GT1"/>
    <property type="match status" value="2"/>
</dbReference>
<protein>
    <recommendedName>
        <fullName evidence="8">Myb-like domain-containing protein</fullName>
    </recommendedName>
</protein>
<feature type="region of interest" description="Disordered" evidence="7">
    <location>
        <begin position="277"/>
        <end position="314"/>
    </location>
</feature>
<dbReference type="Pfam" id="PF13837">
    <property type="entry name" value="Myb_DNA-bind_4"/>
    <property type="match status" value="2"/>
</dbReference>
<evidence type="ECO:0000256" key="7">
    <source>
        <dbReference type="SAM" id="MobiDB-lite"/>
    </source>
</evidence>
<feature type="region of interest" description="Disordered" evidence="7">
    <location>
        <begin position="680"/>
        <end position="702"/>
    </location>
</feature>
<dbReference type="FunFam" id="1.10.10.60:FF:000061">
    <property type="entry name" value="Trihelix transcription factor GT-2"/>
    <property type="match status" value="1"/>
</dbReference>
<accession>A0A0D6QXM9</accession>
<feature type="compositionally biased region" description="Polar residues" evidence="7">
    <location>
        <begin position="618"/>
        <end position="628"/>
    </location>
</feature>
<proteinExistence type="predicted"/>
<dbReference type="AlphaFoldDB" id="A0A0D6QXM9"/>
<feature type="region of interest" description="Disordered" evidence="7">
    <location>
        <begin position="205"/>
        <end position="241"/>
    </location>
</feature>
<dbReference type="EMBL" id="GCKF01042559">
    <property type="protein sequence ID" value="JAG94763.1"/>
    <property type="molecule type" value="Transcribed_RNA"/>
</dbReference>
<evidence type="ECO:0000256" key="5">
    <source>
        <dbReference type="ARBA" id="ARBA00023163"/>
    </source>
</evidence>
<dbReference type="Gene3D" id="1.10.10.60">
    <property type="entry name" value="Homeodomain-like"/>
    <property type="match status" value="2"/>
</dbReference>
<dbReference type="InterPro" id="IPR044822">
    <property type="entry name" value="Myb_DNA-bind_4"/>
</dbReference>
<evidence type="ECO:0000313" key="9">
    <source>
        <dbReference type="EMBL" id="JAG94763.1"/>
    </source>
</evidence>
<feature type="region of interest" description="Disordered" evidence="7">
    <location>
        <begin position="1"/>
        <end position="119"/>
    </location>
</feature>
<dbReference type="GO" id="GO:0006355">
    <property type="term" value="P:regulation of DNA-templated transcription"/>
    <property type="evidence" value="ECO:0007669"/>
    <property type="project" value="UniProtKB-ARBA"/>
</dbReference>
<keyword evidence="5" id="KW-0804">Transcription</keyword>
<feature type="domain" description="Myb-like" evidence="8">
    <location>
        <begin position="456"/>
        <end position="520"/>
    </location>
</feature>
<dbReference type="PANTHER" id="PTHR21654">
    <property type="entry name" value="FI21293P1"/>
    <property type="match status" value="1"/>
</dbReference>
<comment type="subcellular location">
    <subcellularLocation>
        <location evidence="1">Nucleus</location>
    </subcellularLocation>
</comment>
<organism evidence="9">
    <name type="scientific">Araucaria cunninghamii</name>
    <name type="common">Hoop pine</name>
    <name type="synonym">Moreton Bay pine</name>
    <dbReference type="NCBI Taxonomy" id="56994"/>
    <lineage>
        <taxon>Eukaryota</taxon>
        <taxon>Viridiplantae</taxon>
        <taxon>Streptophyta</taxon>
        <taxon>Embryophyta</taxon>
        <taxon>Tracheophyta</taxon>
        <taxon>Spermatophyta</taxon>
        <taxon>Pinopsida</taxon>
        <taxon>Pinidae</taxon>
        <taxon>Conifers II</taxon>
        <taxon>Araucariales</taxon>
        <taxon>Araucariaceae</taxon>
        <taxon>Araucaria</taxon>
    </lineage>
</organism>
<feature type="compositionally biased region" description="Gly residues" evidence="7">
    <location>
        <begin position="18"/>
        <end position="27"/>
    </location>
</feature>
<evidence type="ECO:0000256" key="1">
    <source>
        <dbReference type="ARBA" id="ARBA00004123"/>
    </source>
</evidence>
<feature type="domain" description="Myb-like" evidence="8">
    <location>
        <begin position="117"/>
        <end position="175"/>
    </location>
</feature>
<feature type="compositionally biased region" description="Polar residues" evidence="7">
    <location>
        <begin position="65"/>
        <end position="89"/>
    </location>
</feature>
<keyword evidence="3" id="KW-0805">Transcription regulation</keyword>
<evidence type="ECO:0000256" key="3">
    <source>
        <dbReference type="ARBA" id="ARBA00023015"/>
    </source>
</evidence>
<reference evidence="9" key="1">
    <citation type="submission" date="2015-03" db="EMBL/GenBank/DDBJ databases">
        <title>A transcriptome of Araucaria cunninghamii, an australian fine timber species.</title>
        <authorList>
            <person name="Jing Yi C.J.Y."/>
            <person name="Yin San L.Y.S."/>
            <person name="Abdul Karim S.S."/>
            <person name="Wan Azmi N.N."/>
            <person name="Hercus R.R."/>
            <person name="Croft L.L."/>
        </authorList>
    </citation>
    <scope>NUCLEOTIDE SEQUENCE</scope>
    <source>
        <strain evidence="9">MI0301</strain>
        <tissue evidence="9">Leaf</tissue>
    </source>
</reference>
<feature type="compositionally biased region" description="Low complexity" evidence="7">
    <location>
        <begin position="605"/>
        <end position="617"/>
    </location>
</feature>
<dbReference type="PANTHER" id="PTHR21654:SF84">
    <property type="entry name" value="SI:DKEY-66I24.7"/>
    <property type="match status" value="1"/>
</dbReference>
<keyword evidence="6" id="KW-0539">Nucleus</keyword>
<evidence type="ECO:0000256" key="6">
    <source>
        <dbReference type="ARBA" id="ARBA00023242"/>
    </source>
</evidence>
<sequence>MQQAAASGQYGVPDVSQFGGGGGGGRTPHGHMLGISQEPKPQQQQQQQQIFQQSAQQQSVNPQQKADSLNDISSTPTSKAPPRNANSFEQLVPSGAFGEEEGLPTDDGGERGGSVGNRWPRQETLALLKIRSEMDATFRDASLKGPLWEDVSRRLAELGYHRSAKKCKEKFENVHKYYKRTKDGRAGRQDGKCYRFFSQLEALHSNNNNNNSASSNANNARNSNNAQAMSSGPGPTRLIQPASAPAMLSNTAHANANATSGDLNRNSVAAPNPVVARHSADFSPGNLSFSFESSDEDEYDEQTDGRKRKRGTSSSARKMMVFFEQLMKQVMEKQEMMQQKFLEIIEKREQDRMIREEAWKRQEMARLNREHEIMAQERALSTSRDAAFIAFLQKVTGQTFQVPVAVPSMVPLAQSTTTINPVPIAHDALHHRDNNNDNNHGQDAGPIVNAELLELSFDPSSNRWPKPEVHALIKLRSGMEPRYQDAGPKGPLWEEISAGMSRLGYNRSAKRCKEKWENINKYFKKVKESNKKRPEDAKTCPYFHQLEQLYRRRIMGGTSNPNKQEHINHNDGCTDRLPSGNNNNNDRIDGQGTDHILAIMPPPGSSSDNNNNSCNTNKGIHTTTTNNSNGLVSAAAIPTSNGGAVQATFYSSPEDDGSGGDQRSMKKPESLVMEDVMDMDDDDMHSGAHHHHHNHEQQSMVDDYDDDKMEAEDSDTNNEQEHNMSMNMNMTTTSTSTSTHGRHSGGVDHLPFAQFVHENRTNSSVAASTAANSFMAMVHRLTPASDPPEFKSSKA</sequence>
<keyword evidence="4" id="KW-0238">DNA-binding</keyword>
<feature type="region of interest" description="Disordered" evidence="7">
    <location>
        <begin position="645"/>
        <end position="668"/>
    </location>
</feature>
<dbReference type="FunFam" id="1.10.10.60:FF:000092">
    <property type="entry name" value="Trihelix transcription factor GT-2"/>
    <property type="match status" value="1"/>
</dbReference>
<evidence type="ECO:0000256" key="4">
    <source>
        <dbReference type="ARBA" id="ARBA00023125"/>
    </source>
</evidence>
<dbReference type="InterPro" id="IPR001005">
    <property type="entry name" value="SANT/Myb"/>
</dbReference>
<keyword evidence="2" id="KW-0677">Repeat</keyword>
<evidence type="ECO:0000259" key="8">
    <source>
        <dbReference type="PROSITE" id="PS50090"/>
    </source>
</evidence>
<feature type="compositionally biased region" description="Low complexity" evidence="7">
    <location>
        <begin position="205"/>
        <end position="231"/>
    </location>
</feature>
<feature type="region of interest" description="Disordered" evidence="7">
    <location>
        <begin position="601"/>
        <end position="628"/>
    </location>
</feature>
<name>A0A0D6QXM9_ARACU</name>